<dbReference type="EMBL" id="BGPR01037788">
    <property type="protein sequence ID" value="GBO13479.1"/>
    <property type="molecule type" value="Genomic_DNA"/>
</dbReference>
<protein>
    <submittedName>
        <fullName evidence="2">Uncharacterized protein</fullName>
    </submittedName>
</protein>
<proteinExistence type="predicted"/>
<organism evidence="2 3">
    <name type="scientific">Araneus ventricosus</name>
    <name type="common">Orbweaver spider</name>
    <name type="synonym">Epeira ventricosa</name>
    <dbReference type="NCBI Taxonomy" id="182803"/>
    <lineage>
        <taxon>Eukaryota</taxon>
        <taxon>Metazoa</taxon>
        <taxon>Ecdysozoa</taxon>
        <taxon>Arthropoda</taxon>
        <taxon>Chelicerata</taxon>
        <taxon>Arachnida</taxon>
        <taxon>Araneae</taxon>
        <taxon>Araneomorphae</taxon>
        <taxon>Entelegynae</taxon>
        <taxon>Araneoidea</taxon>
        <taxon>Araneidae</taxon>
        <taxon>Araneus</taxon>
    </lineage>
</organism>
<evidence type="ECO:0000313" key="3">
    <source>
        <dbReference type="Proteomes" id="UP000499080"/>
    </source>
</evidence>
<sequence length="123" mass="13537">MVYKWWMVTALEYEIMEAGHIDTSKIVDYRDIQNISVKLSHFQGGLPTCESHLLAPTTDTEDVTGPSIAQNTSEELSHGQSDLPVHKNVPLASTIATEAVAGHQLSKTHFKSCIIDKMTTLNA</sequence>
<feature type="region of interest" description="Disordered" evidence="1">
    <location>
        <begin position="59"/>
        <end position="83"/>
    </location>
</feature>
<reference evidence="2 3" key="1">
    <citation type="journal article" date="2019" name="Sci. Rep.">
        <title>Orb-weaving spider Araneus ventricosus genome elucidates the spidroin gene catalogue.</title>
        <authorList>
            <person name="Kono N."/>
            <person name="Nakamura H."/>
            <person name="Ohtoshi R."/>
            <person name="Moran D.A.P."/>
            <person name="Shinohara A."/>
            <person name="Yoshida Y."/>
            <person name="Fujiwara M."/>
            <person name="Mori M."/>
            <person name="Tomita M."/>
            <person name="Arakawa K."/>
        </authorList>
    </citation>
    <scope>NUCLEOTIDE SEQUENCE [LARGE SCALE GENOMIC DNA]</scope>
</reference>
<gene>
    <name evidence="2" type="ORF">AVEN_121984_1</name>
</gene>
<evidence type="ECO:0000313" key="2">
    <source>
        <dbReference type="EMBL" id="GBO13479.1"/>
    </source>
</evidence>
<evidence type="ECO:0000256" key="1">
    <source>
        <dbReference type="SAM" id="MobiDB-lite"/>
    </source>
</evidence>
<dbReference type="Proteomes" id="UP000499080">
    <property type="component" value="Unassembled WGS sequence"/>
</dbReference>
<comment type="caution">
    <text evidence="2">The sequence shown here is derived from an EMBL/GenBank/DDBJ whole genome shotgun (WGS) entry which is preliminary data.</text>
</comment>
<dbReference type="AlphaFoldDB" id="A0A4Y2UKB1"/>
<name>A0A4Y2UKB1_ARAVE</name>
<keyword evidence="3" id="KW-1185">Reference proteome</keyword>
<feature type="compositionally biased region" description="Polar residues" evidence="1">
    <location>
        <begin position="67"/>
        <end position="80"/>
    </location>
</feature>
<accession>A0A4Y2UKB1</accession>